<keyword evidence="3" id="KW-1185">Reference proteome</keyword>
<comment type="similarity">
    <text evidence="1">Belongs to the anhydro-N-acetylmuramic acid kinase family.</text>
</comment>
<dbReference type="EMBL" id="VMNH01000003">
    <property type="protein sequence ID" value="TVO78496.1"/>
    <property type="molecule type" value="Genomic_DNA"/>
</dbReference>
<comment type="function">
    <text evidence="1">Catalyzes the specific phosphorylation of 1,6-anhydro-N-acetylmuramic acid (anhMurNAc) with the simultaneous cleavage of the 1,6-anhydro ring, generating MurNAc-6-P. Is required for the utilization of anhMurNAc either imported from the medium or derived from its own cell wall murein, and thus plays a role in cell wall recycling.</text>
</comment>
<keyword evidence="1" id="KW-0119">Carbohydrate metabolism</keyword>
<dbReference type="UniPathway" id="UPA00343"/>
<dbReference type="Pfam" id="PF03702">
    <property type="entry name" value="AnmK"/>
    <property type="match status" value="1"/>
</dbReference>
<dbReference type="GO" id="GO:0006040">
    <property type="term" value="P:amino sugar metabolic process"/>
    <property type="evidence" value="ECO:0007669"/>
    <property type="project" value="InterPro"/>
</dbReference>
<dbReference type="CDD" id="cd24050">
    <property type="entry name" value="ASKHA_NBD_ANMK"/>
    <property type="match status" value="1"/>
</dbReference>
<evidence type="ECO:0000313" key="2">
    <source>
        <dbReference type="EMBL" id="TVO78496.1"/>
    </source>
</evidence>
<keyword evidence="1" id="KW-0547">Nucleotide-binding</keyword>
<dbReference type="Gene3D" id="3.30.420.40">
    <property type="match status" value="2"/>
</dbReference>
<comment type="caution">
    <text evidence="2">The sequence shown here is derived from an EMBL/GenBank/DDBJ whole genome shotgun (WGS) entry which is preliminary data.</text>
</comment>
<sequence>MDTRAHYIGLMSGTSMDGIDAVLVTFDTGTVTVQGHTYHPWPQDLKNTLRRLSLPGENEIDTLGVADIEVAIEFSRAVFQLLKQTGFQPEQIKAIGSHGQTIRHRPDAVHPFTLQVGDPNHLAEQTGITVVADFRRRDIAAEGQGAPLAPAFHAAFLHHPAEERVILNLGGIANITVLPGNRDKGIIGFDTGPANTLMDAWSMRCQQRPYDQDGAWAASGHIQLELLERLLNADYFKQPAPKSTGPELFNLDWLEQRCHKISSYKPEDIQATLCALSIETITRAIGQYAPRCSRLICCGGGTANTFLMEQLGQRLKDITVEDTTRHGIPPDQIEATAFAWLAYQTVEGCFGNLPSVTGASHPVILGGIYQA</sequence>
<accession>A0A558DLH9</accession>
<dbReference type="InterPro" id="IPR043129">
    <property type="entry name" value="ATPase_NBD"/>
</dbReference>
<dbReference type="GO" id="GO:0005524">
    <property type="term" value="F:ATP binding"/>
    <property type="evidence" value="ECO:0007669"/>
    <property type="project" value="UniProtKB-UniRule"/>
</dbReference>
<dbReference type="UniPathway" id="UPA00544"/>
<dbReference type="GO" id="GO:0016773">
    <property type="term" value="F:phosphotransferase activity, alcohol group as acceptor"/>
    <property type="evidence" value="ECO:0007669"/>
    <property type="project" value="UniProtKB-UniRule"/>
</dbReference>
<comment type="pathway">
    <text evidence="1">Cell wall biogenesis; peptidoglycan recycling.</text>
</comment>
<organism evidence="2 3">
    <name type="scientific">Sedimenticola selenatireducens</name>
    <dbReference type="NCBI Taxonomy" id="191960"/>
    <lineage>
        <taxon>Bacteria</taxon>
        <taxon>Pseudomonadati</taxon>
        <taxon>Pseudomonadota</taxon>
        <taxon>Gammaproteobacteria</taxon>
        <taxon>Chromatiales</taxon>
        <taxon>Sedimenticolaceae</taxon>
        <taxon>Sedimenticola</taxon>
    </lineage>
</organism>
<name>A0A558DLH9_9GAMM</name>
<dbReference type="AlphaFoldDB" id="A0A558DLH9"/>
<dbReference type="OrthoDB" id="9763949at2"/>
<dbReference type="InterPro" id="IPR005338">
    <property type="entry name" value="Anhydro_N_Ac-Mur_kinase"/>
</dbReference>
<reference evidence="2 3" key="1">
    <citation type="submission" date="2019-07" db="EMBL/GenBank/DDBJ databases">
        <title>The pathways for chlorine oxyanion respiration interact through the shared metabolite chlorate.</title>
        <authorList>
            <person name="Barnum T.P."/>
            <person name="Cheng Y."/>
            <person name="Hill K.A."/>
            <person name="Lucas L.N."/>
            <person name="Carlson H.K."/>
            <person name="Coates J.D."/>
        </authorList>
    </citation>
    <scope>NUCLEOTIDE SEQUENCE [LARGE SCALE GENOMIC DNA]</scope>
    <source>
        <strain evidence="2 3">BK-1</strain>
    </source>
</reference>
<comment type="pathway">
    <text evidence="1">Amino-sugar metabolism; 1,6-anhydro-N-acetylmuramate degradation.</text>
</comment>
<protein>
    <recommendedName>
        <fullName evidence="1">Anhydro-N-acetylmuramic acid kinase</fullName>
        <ecNumber evidence="1">2.7.1.170</ecNumber>
    </recommendedName>
    <alternativeName>
        <fullName evidence="1">AnhMurNAc kinase</fullName>
    </alternativeName>
</protein>
<proteinExistence type="inferred from homology"/>
<comment type="catalytic activity">
    <reaction evidence="1">
        <text>1,6-anhydro-N-acetyl-beta-muramate + ATP + H2O = N-acetyl-D-muramate 6-phosphate + ADP + H(+)</text>
        <dbReference type="Rhea" id="RHEA:24952"/>
        <dbReference type="ChEBI" id="CHEBI:15377"/>
        <dbReference type="ChEBI" id="CHEBI:15378"/>
        <dbReference type="ChEBI" id="CHEBI:30616"/>
        <dbReference type="ChEBI" id="CHEBI:58690"/>
        <dbReference type="ChEBI" id="CHEBI:58722"/>
        <dbReference type="ChEBI" id="CHEBI:456216"/>
        <dbReference type="EC" id="2.7.1.170"/>
    </reaction>
</comment>
<dbReference type="Proteomes" id="UP000316649">
    <property type="component" value="Unassembled WGS sequence"/>
</dbReference>
<evidence type="ECO:0000256" key="1">
    <source>
        <dbReference type="HAMAP-Rule" id="MF_01270"/>
    </source>
</evidence>
<dbReference type="PANTHER" id="PTHR30605">
    <property type="entry name" value="ANHYDRO-N-ACETYLMURAMIC ACID KINASE"/>
    <property type="match status" value="1"/>
</dbReference>
<feature type="binding site" evidence="1">
    <location>
        <begin position="13"/>
        <end position="20"/>
    </location>
    <ligand>
        <name>ATP</name>
        <dbReference type="ChEBI" id="CHEBI:30616"/>
    </ligand>
</feature>
<evidence type="ECO:0000313" key="3">
    <source>
        <dbReference type="Proteomes" id="UP000316649"/>
    </source>
</evidence>
<dbReference type="SUPFAM" id="SSF53067">
    <property type="entry name" value="Actin-like ATPase domain"/>
    <property type="match status" value="1"/>
</dbReference>
<dbReference type="GO" id="GO:0009254">
    <property type="term" value="P:peptidoglycan turnover"/>
    <property type="evidence" value="ECO:0007669"/>
    <property type="project" value="UniProtKB-UniRule"/>
</dbReference>
<keyword evidence="1" id="KW-0067">ATP-binding</keyword>
<gene>
    <name evidence="1" type="primary">anmK</name>
    <name evidence="2" type="ORF">FHP88_01175</name>
</gene>
<dbReference type="GO" id="GO:0016301">
    <property type="term" value="F:kinase activity"/>
    <property type="evidence" value="ECO:0007669"/>
    <property type="project" value="UniProtKB-KW"/>
</dbReference>
<dbReference type="PANTHER" id="PTHR30605:SF0">
    <property type="entry name" value="ANHYDRO-N-ACETYLMURAMIC ACID KINASE"/>
    <property type="match status" value="1"/>
</dbReference>
<dbReference type="NCBIfam" id="NF007148">
    <property type="entry name" value="PRK09585.3-2"/>
    <property type="match status" value="1"/>
</dbReference>
<dbReference type="NCBIfam" id="NF007139">
    <property type="entry name" value="PRK09585.1-3"/>
    <property type="match status" value="1"/>
</dbReference>
<keyword evidence="1 2" id="KW-0418">Kinase</keyword>
<dbReference type="EC" id="2.7.1.170" evidence="1"/>
<dbReference type="HAMAP" id="MF_01270">
    <property type="entry name" value="AnhMurNAc_kinase"/>
    <property type="match status" value="1"/>
</dbReference>
<keyword evidence="1 2" id="KW-0808">Transferase</keyword>
<dbReference type="GO" id="GO:0097175">
    <property type="term" value="P:1,6-anhydro-N-acetyl-beta-muramic acid catabolic process"/>
    <property type="evidence" value="ECO:0007669"/>
    <property type="project" value="UniProtKB-UniRule"/>
</dbReference>